<evidence type="ECO:0008006" key="3">
    <source>
        <dbReference type="Google" id="ProtNLM"/>
    </source>
</evidence>
<evidence type="ECO:0000313" key="2">
    <source>
        <dbReference type="Proteomes" id="UP000233556"/>
    </source>
</evidence>
<reference evidence="2" key="1">
    <citation type="submission" date="2017-11" db="EMBL/GenBank/DDBJ databases">
        <authorList>
            <person name="Lima N.C."/>
            <person name="Parody-Merino A.M."/>
            <person name="Battley P.F."/>
            <person name="Fidler A.E."/>
            <person name="Prosdocimi F."/>
        </authorList>
    </citation>
    <scope>NUCLEOTIDE SEQUENCE [LARGE SCALE GENOMIC DNA]</scope>
</reference>
<organism evidence="1 2">
    <name type="scientific">Limosa lapponica baueri</name>
    <dbReference type="NCBI Taxonomy" id="1758121"/>
    <lineage>
        <taxon>Eukaryota</taxon>
        <taxon>Metazoa</taxon>
        <taxon>Chordata</taxon>
        <taxon>Craniata</taxon>
        <taxon>Vertebrata</taxon>
        <taxon>Euteleostomi</taxon>
        <taxon>Archelosauria</taxon>
        <taxon>Archosauria</taxon>
        <taxon>Dinosauria</taxon>
        <taxon>Saurischia</taxon>
        <taxon>Theropoda</taxon>
        <taxon>Coelurosauria</taxon>
        <taxon>Aves</taxon>
        <taxon>Neognathae</taxon>
        <taxon>Neoaves</taxon>
        <taxon>Charadriiformes</taxon>
        <taxon>Scolopacidae</taxon>
        <taxon>Limosa</taxon>
    </lineage>
</organism>
<keyword evidence="2" id="KW-1185">Reference proteome</keyword>
<reference evidence="2" key="2">
    <citation type="submission" date="2017-12" db="EMBL/GenBank/DDBJ databases">
        <title>Genome sequence of the Bar-tailed Godwit (Limosa lapponica baueri).</title>
        <authorList>
            <person name="Lima N.C.B."/>
            <person name="Parody-Merino A.M."/>
            <person name="Battley P.F."/>
            <person name="Fidler A.E."/>
            <person name="Prosdocimi F."/>
        </authorList>
    </citation>
    <scope>NUCLEOTIDE SEQUENCE [LARGE SCALE GENOMIC DNA]</scope>
</reference>
<dbReference type="EMBL" id="KZ506046">
    <property type="protein sequence ID" value="PKU41988.1"/>
    <property type="molecule type" value="Genomic_DNA"/>
</dbReference>
<gene>
    <name evidence="1" type="ORF">llap_7711</name>
</gene>
<sequence length="115" mass="13663">MIRGLEHLCYEGRLRELGLFSLEKRRLRGDLTAAFRYLRGAYRKDGEILFSKACSDRMRGNGFKLEKSRFRLDIRKKFFTMRVVEHWNRLPREVVEAPSLEIFKVRLDEALGNLV</sequence>
<evidence type="ECO:0000313" key="1">
    <source>
        <dbReference type="EMBL" id="PKU41988.1"/>
    </source>
</evidence>
<proteinExistence type="predicted"/>
<dbReference type="AlphaFoldDB" id="A0A2I0U7F7"/>
<name>A0A2I0U7F7_LIMLA</name>
<dbReference type="Proteomes" id="UP000233556">
    <property type="component" value="Unassembled WGS sequence"/>
</dbReference>
<dbReference type="OrthoDB" id="1683831at2759"/>
<protein>
    <recommendedName>
        <fullName evidence="3">Rna-directed dna polymerase from mobile element jockey-like</fullName>
    </recommendedName>
</protein>
<accession>A0A2I0U7F7</accession>